<dbReference type="InterPro" id="IPR036086">
    <property type="entry name" value="ParB/Sulfiredoxin_sf"/>
</dbReference>
<proteinExistence type="predicted"/>
<reference evidence="1 2" key="1">
    <citation type="submission" date="2016-10" db="EMBL/GenBank/DDBJ databases">
        <authorList>
            <person name="de Groot N.N."/>
        </authorList>
    </citation>
    <scope>NUCLEOTIDE SEQUENCE [LARGE SCALE GENOMIC DNA]</scope>
    <source>
        <strain evidence="1 2">DSM 12130</strain>
    </source>
</reference>
<dbReference type="AlphaFoldDB" id="A0A1H0MN44"/>
<protein>
    <submittedName>
        <fullName evidence="1">Chromosome partitioning protein, ParB family</fullName>
    </submittedName>
</protein>
<gene>
    <name evidence="1" type="ORF">SAMN05660330_01117</name>
</gene>
<dbReference type="OrthoDB" id="5432426at2"/>
<dbReference type="EMBL" id="FNJI01000006">
    <property type="protein sequence ID" value="SDO81791.1"/>
    <property type="molecule type" value="Genomic_DNA"/>
</dbReference>
<dbReference type="STRING" id="91360.SAMN05660330_01117"/>
<accession>A0A1H0MN44</accession>
<name>A0A1H0MN44_9BACT</name>
<keyword evidence="2" id="KW-1185">Reference proteome</keyword>
<dbReference type="RefSeq" id="WP_092220620.1">
    <property type="nucleotide sequence ID" value="NZ_FNJI01000006.1"/>
</dbReference>
<dbReference type="SUPFAM" id="SSF110849">
    <property type="entry name" value="ParB/Sulfiredoxin"/>
    <property type="match status" value="1"/>
</dbReference>
<sequence>MYLALKSVPLQSIVLTTDWNLHPWTLTHLPEQLAASFGSVGILNPPIVIPAQTHENRFHPVTGYRRISYAKNLPGDAINCLVLEATTAPLMILQIVLEDQLYSGLPLTIAEKARFLKIASSHCSQDEIETRFVDKLQIMRKRAYHEMLTALLDQDESLIIAAHRGDIQDQILGEMLQLQDNREKEFFVKVFQSLKLGGSKQKRLFHLVRDNAYKNRITISDFVRQPVITGILNHPELNNPQKFAHLADVLEQSLKPSFKKAEEDFNLSVKKLSLPKTHSLAHCQAFEKDEVTLSITFATLKECEDYLKNRQSA</sequence>
<dbReference type="Proteomes" id="UP000199073">
    <property type="component" value="Unassembled WGS sequence"/>
</dbReference>
<evidence type="ECO:0000313" key="2">
    <source>
        <dbReference type="Proteomes" id="UP000199073"/>
    </source>
</evidence>
<organism evidence="1 2">
    <name type="scientific">Desulforhopalus singaporensis</name>
    <dbReference type="NCBI Taxonomy" id="91360"/>
    <lineage>
        <taxon>Bacteria</taxon>
        <taxon>Pseudomonadati</taxon>
        <taxon>Thermodesulfobacteriota</taxon>
        <taxon>Desulfobulbia</taxon>
        <taxon>Desulfobulbales</taxon>
        <taxon>Desulfocapsaceae</taxon>
        <taxon>Desulforhopalus</taxon>
    </lineage>
</organism>
<evidence type="ECO:0000313" key="1">
    <source>
        <dbReference type="EMBL" id="SDO81791.1"/>
    </source>
</evidence>